<dbReference type="STRING" id="349064.SAMN05660429_00351"/>
<dbReference type="EMBL" id="FOHK01000002">
    <property type="protein sequence ID" value="SES77482.1"/>
    <property type="molecule type" value="Genomic_DNA"/>
</dbReference>
<sequence>MTNAISQYSLGEELANAISHGLGAILSVIGLTFLVTYAAYNQTATHVTSFAIYGASLVILFMASTLYHAVLNEKAKFILKRIDHCAIYLLIAGSYTPLMLITVPGVVGYTMLSIIWSCAIIGIVFKIKFAGKYQKISLATYLIMGFAALAIIKPLYQQLPTGGLVLLVAGGLTYAIGVIFYAMKSVPYMHALWHLFVLAAAICHFFMMALYV</sequence>
<evidence type="ECO:0000256" key="8">
    <source>
        <dbReference type="SAM" id="Phobius"/>
    </source>
</evidence>
<dbReference type="InterPro" id="IPR005744">
    <property type="entry name" value="Hy-lIII"/>
</dbReference>
<feature type="transmembrane region" description="Helical" evidence="8">
    <location>
        <begin position="52"/>
        <end position="70"/>
    </location>
</feature>
<evidence type="ECO:0000256" key="4">
    <source>
        <dbReference type="ARBA" id="ARBA00022692"/>
    </source>
</evidence>
<dbReference type="GO" id="GO:0046872">
    <property type="term" value="F:metal ion binding"/>
    <property type="evidence" value="ECO:0007669"/>
    <property type="project" value="UniProtKB-KW"/>
</dbReference>
<keyword evidence="3" id="KW-1003">Cell membrane</keyword>
<feature type="transmembrane region" description="Helical" evidence="8">
    <location>
        <begin position="106"/>
        <end position="125"/>
    </location>
</feature>
<keyword evidence="10" id="KW-1185">Reference proteome</keyword>
<dbReference type="Proteomes" id="UP000199308">
    <property type="component" value="Unassembled WGS sequence"/>
</dbReference>
<dbReference type="OrthoDB" id="9813689at2"/>
<dbReference type="NCBIfam" id="TIGR01065">
    <property type="entry name" value="hlyIII"/>
    <property type="match status" value="1"/>
</dbReference>
<reference evidence="9 10" key="1">
    <citation type="submission" date="2016-10" db="EMBL/GenBank/DDBJ databases">
        <authorList>
            <person name="de Groot N.N."/>
        </authorList>
    </citation>
    <scope>NUCLEOTIDE SEQUENCE [LARGE SCALE GENOMIC DNA]</scope>
    <source>
        <strain evidence="9 10">DSM 19706</strain>
    </source>
</reference>
<evidence type="ECO:0000256" key="3">
    <source>
        <dbReference type="ARBA" id="ARBA00022475"/>
    </source>
</evidence>
<comment type="subcellular location">
    <subcellularLocation>
        <location evidence="1">Cell membrane</location>
        <topology evidence="1">Multi-pass membrane protein</topology>
    </subcellularLocation>
</comment>
<evidence type="ECO:0000313" key="9">
    <source>
        <dbReference type="EMBL" id="SES77482.1"/>
    </source>
</evidence>
<feature type="transmembrane region" description="Helical" evidence="8">
    <location>
        <begin position="191"/>
        <end position="211"/>
    </location>
</feature>
<feature type="transmembrane region" description="Helical" evidence="8">
    <location>
        <begin position="21"/>
        <end position="40"/>
    </location>
</feature>
<keyword evidence="6 8" id="KW-0472">Membrane</keyword>
<feature type="binding site" evidence="7">
    <location>
        <position position="194"/>
    </location>
    <ligand>
        <name>Zn(2+)</name>
        <dbReference type="ChEBI" id="CHEBI:29105"/>
    </ligand>
</feature>
<feature type="binding site" evidence="7">
    <location>
        <position position="190"/>
    </location>
    <ligand>
        <name>Zn(2+)</name>
        <dbReference type="ChEBI" id="CHEBI:29105"/>
    </ligand>
</feature>
<evidence type="ECO:0000256" key="2">
    <source>
        <dbReference type="ARBA" id="ARBA00008488"/>
    </source>
</evidence>
<feature type="binding site" evidence="7">
    <location>
        <position position="68"/>
    </location>
    <ligand>
        <name>Zn(2+)</name>
        <dbReference type="ChEBI" id="CHEBI:29105"/>
    </ligand>
</feature>
<evidence type="ECO:0000256" key="7">
    <source>
        <dbReference type="PIRSR" id="PIRSR604254-1"/>
    </source>
</evidence>
<evidence type="ECO:0000256" key="6">
    <source>
        <dbReference type="ARBA" id="ARBA00023136"/>
    </source>
</evidence>
<dbReference type="AlphaFoldDB" id="A0A1H9Z7C9"/>
<dbReference type="PANTHER" id="PTHR20855:SF3">
    <property type="entry name" value="LD03007P"/>
    <property type="match status" value="1"/>
</dbReference>
<evidence type="ECO:0000256" key="5">
    <source>
        <dbReference type="ARBA" id="ARBA00022989"/>
    </source>
</evidence>
<evidence type="ECO:0000256" key="1">
    <source>
        <dbReference type="ARBA" id="ARBA00004651"/>
    </source>
</evidence>
<name>A0A1H9Z7C9_THASX</name>
<keyword evidence="5 8" id="KW-1133">Transmembrane helix</keyword>
<dbReference type="RefSeq" id="WP_093327193.1">
    <property type="nucleotide sequence ID" value="NZ_AP027363.1"/>
</dbReference>
<accession>A0A1H9Z7C9</accession>
<organism evidence="9 10">
    <name type="scientific">Thalassotalea agarivorans</name>
    <name type="common">Thalassomonas agarivorans</name>
    <dbReference type="NCBI Taxonomy" id="349064"/>
    <lineage>
        <taxon>Bacteria</taxon>
        <taxon>Pseudomonadati</taxon>
        <taxon>Pseudomonadota</taxon>
        <taxon>Gammaproteobacteria</taxon>
        <taxon>Alteromonadales</taxon>
        <taxon>Colwelliaceae</taxon>
        <taxon>Thalassotalea</taxon>
    </lineage>
</organism>
<dbReference type="GO" id="GO:0140911">
    <property type="term" value="F:pore-forming activity"/>
    <property type="evidence" value="ECO:0007669"/>
    <property type="project" value="InterPro"/>
</dbReference>
<comment type="similarity">
    <text evidence="2">Belongs to the UPF0073 (Hly-III) family.</text>
</comment>
<dbReference type="GO" id="GO:0005886">
    <property type="term" value="C:plasma membrane"/>
    <property type="evidence" value="ECO:0007669"/>
    <property type="project" value="UniProtKB-SubCell"/>
</dbReference>
<keyword evidence="7" id="KW-0862">Zinc</keyword>
<keyword evidence="4 8" id="KW-0812">Transmembrane</keyword>
<feature type="transmembrane region" description="Helical" evidence="8">
    <location>
        <begin position="137"/>
        <end position="156"/>
    </location>
</feature>
<dbReference type="InterPro" id="IPR004254">
    <property type="entry name" value="AdipoR/HlyIII-related"/>
</dbReference>
<proteinExistence type="inferred from homology"/>
<dbReference type="PANTHER" id="PTHR20855">
    <property type="entry name" value="ADIPOR/PROGESTIN RECEPTOR-RELATED"/>
    <property type="match status" value="1"/>
</dbReference>
<keyword evidence="7" id="KW-0479">Metal-binding</keyword>
<protein>
    <submittedName>
        <fullName evidence="9">Hemolysin III</fullName>
    </submittedName>
</protein>
<dbReference type="Pfam" id="PF03006">
    <property type="entry name" value="HlyIII"/>
    <property type="match status" value="1"/>
</dbReference>
<evidence type="ECO:0000313" key="10">
    <source>
        <dbReference type="Proteomes" id="UP000199308"/>
    </source>
</evidence>
<gene>
    <name evidence="9" type="ORF">SAMN05660429_00351</name>
</gene>
<feature type="transmembrane region" description="Helical" evidence="8">
    <location>
        <begin position="162"/>
        <end position="182"/>
    </location>
</feature>
<feature type="transmembrane region" description="Helical" evidence="8">
    <location>
        <begin position="82"/>
        <end position="100"/>
    </location>
</feature>